<dbReference type="InterPro" id="IPR006201">
    <property type="entry name" value="Neur_channel"/>
</dbReference>
<name>A0A4V6I7H7_STECR</name>
<dbReference type="SUPFAM" id="SSF63712">
    <property type="entry name" value="Nicotinic receptor ligand binding domain-like"/>
    <property type="match status" value="1"/>
</dbReference>
<feature type="domain" description="Neurotransmitter-gated ion-channel ligand-binding" evidence="4">
    <location>
        <begin position="1"/>
        <end position="138"/>
    </location>
</feature>
<dbReference type="InterPro" id="IPR018000">
    <property type="entry name" value="Neurotransmitter_ion_chnl_CS"/>
</dbReference>
<accession>A0A4V6I7H7</accession>
<dbReference type="STRING" id="34508.A0A4V6I7H7"/>
<dbReference type="EMBL" id="AZBU02000001">
    <property type="protein sequence ID" value="TMS34103.1"/>
    <property type="molecule type" value="Genomic_DNA"/>
</dbReference>
<dbReference type="Proteomes" id="UP000298663">
    <property type="component" value="Chromosome X"/>
</dbReference>
<evidence type="ECO:0000256" key="1">
    <source>
        <dbReference type="ARBA" id="ARBA00004141"/>
    </source>
</evidence>
<comment type="caution">
    <text evidence="5">The sequence shown here is derived from an EMBL/GenBank/DDBJ whole genome shotgun (WGS) entry which is preliminary data.</text>
</comment>
<comment type="similarity">
    <text evidence="3">Belongs to the ligand-gated ion channel (TC 1.A.9) family.</text>
</comment>
<keyword evidence="3" id="KW-0813">Transport</keyword>
<dbReference type="PRINTS" id="PR00252">
    <property type="entry name" value="NRIONCHANNEL"/>
</dbReference>
<reference evidence="5 6" key="2">
    <citation type="journal article" date="2019" name="G3 (Bethesda)">
        <title>Hybrid Assembly of the Genome of the Entomopathogenic Nematode Steinernema carpocapsae Identifies the X-Chromosome.</title>
        <authorList>
            <person name="Serra L."/>
            <person name="Macchietto M."/>
            <person name="Macias-Munoz A."/>
            <person name="McGill C.J."/>
            <person name="Rodriguez I.M."/>
            <person name="Rodriguez B."/>
            <person name="Murad R."/>
            <person name="Mortazavi A."/>
        </authorList>
    </citation>
    <scope>NUCLEOTIDE SEQUENCE [LARGE SCALE GENOMIC DNA]</scope>
    <source>
        <strain evidence="5 6">ALL</strain>
    </source>
</reference>
<sequence length="146" mass="17417">MHNYNKKLIPKRHLNESVHVNFSINLYQIIEVNEPQQYILMNAWIVERWRDDMLYWNPAHFGGIREIILPKDSIWIPDTTLYNSLVMDDAESRRLLNAKLTTDVYKTVLVELLYPTLYKFSCMLNLKFFPFDIQVCSLLNSNILTY</sequence>
<reference evidence="5 6" key="1">
    <citation type="journal article" date="2015" name="Genome Biol.">
        <title>Comparative genomics of Steinernema reveals deeply conserved gene regulatory networks.</title>
        <authorList>
            <person name="Dillman A.R."/>
            <person name="Macchietto M."/>
            <person name="Porter C.F."/>
            <person name="Rogers A."/>
            <person name="Williams B."/>
            <person name="Antoshechkin I."/>
            <person name="Lee M.M."/>
            <person name="Goodwin Z."/>
            <person name="Lu X."/>
            <person name="Lewis E.E."/>
            <person name="Goodrich-Blair H."/>
            <person name="Stock S.P."/>
            <person name="Adams B.J."/>
            <person name="Sternberg P.W."/>
            <person name="Mortazavi A."/>
        </authorList>
    </citation>
    <scope>NUCLEOTIDE SEQUENCE [LARGE SCALE GENOMIC DNA]</scope>
    <source>
        <strain evidence="5 6">ALL</strain>
    </source>
</reference>
<dbReference type="InterPro" id="IPR006202">
    <property type="entry name" value="Neur_chan_lig-bd"/>
</dbReference>
<dbReference type="PANTHER" id="PTHR18945">
    <property type="entry name" value="NEUROTRANSMITTER GATED ION CHANNEL"/>
    <property type="match status" value="1"/>
</dbReference>
<dbReference type="InterPro" id="IPR036734">
    <property type="entry name" value="Neur_chan_lig-bd_sf"/>
</dbReference>
<evidence type="ECO:0000259" key="4">
    <source>
        <dbReference type="Pfam" id="PF02931"/>
    </source>
</evidence>
<dbReference type="PROSITE" id="PS00236">
    <property type="entry name" value="NEUROTR_ION_CHANNEL"/>
    <property type="match status" value="1"/>
</dbReference>
<dbReference type="AlphaFoldDB" id="A0A4V6I7H7"/>
<comment type="subcellular location">
    <subcellularLocation>
        <location evidence="1">Membrane</location>
        <topology evidence="1">Multi-pass membrane protein</topology>
    </subcellularLocation>
</comment>
<dbReference type="Pfam" id="PF02931">
    <property type="entry name" value="Neur_chan_LBD"/>
    <property type="match status" value="1"/>
</dbReference>
<proteinExistence type="inferred from homology"/>
<gene>
    <name evidence="5" type="ORF">L596_001755</name>
</gene>
<dbReference type="GO" id="GO:0016020">
    <property type="term" value="C:membrane"/>
    <property type="evidence" value="ECO:0007669"/>
    <property type="project" value="UniProtKB-SubCell"/>
</dbReference>
<keyword evidence="3" id="KW-0406">Ion transport</keyword>
<evidence type="ECO:0000313" key="6">
    <source>
        <dbReference type="Proteomes" id="UP000298663"/>
    </source>
</evidence>
<dbReference type="GO" id="GO:0004888">
    <property type="term" value="F:transmembrane signaling receptor activity"/>
    <property type="evidence" value="ECO:0007669"/>
    <property type="project" value="InterPro"/>
</dbReference>
<dbReference type="EMBL" id="CM016762">
    <property type="protein sequence ID" value="TMS34103.1"/>
    <property type="molecule type" value="Genomic_DNA"/>
</dbReference>
<evidence type="ECO:0000313" key="5">
    <source>
        <dbReference type="EMBL" id="TMS34103.1"/>
    </source>
</evidence>
<dbReference type="GO" id="GO:0005230">
    <property type="term" value="F:extracellular ligand-gated monoatomic ion channel activity"/>
    <property type="evidence" value="ECO:0007669"/>
    <property type="project" value="InterPro"/>
</dbReference>
<dbReference type="OrthoDB" id="410315at2759"/>
<keyword evidence="3" id="KW-0407">Ion channel</keyword>
<keyword evidence="2" id="KW-0472">Membrane</keyword>
<keyword evidence="6" id="KW-1185">Reference proteome</keyword>
<organism evidence="5 6">
    <name type="scientific">Steinernema carpocapsae</name>
    <name type="common">Entomopathogenic nematode</name>
    <dbReference type="NCBI Taxonomy" id="34508"/>
    <lineage>
        <taxon>Eukaryota</taxon>
        <taxon>Metazoa</taxon>
        <taxon>Ecdysozoa</taxon>
        <taxon>Nematoda</taxon>
        <taxon>Chromadorea</taxon>
        <taxon>Rhabditida</taxon>
        <taxon>Tylenchina</taxon>
        <taxon>Panagrolaimomorpha</taxon>
        <taxon>Strongyloidoidea</taxon>
        <taxon>Steinernematidae</taxon>
        <taxon>Steinernema</taxon>
    </lineage>
</organism>
<evidence type="ECO:0000256" key="2">
    <source>
        <dbReference type="ARBA" id="ARBA00023136"/>
    </source>
</evidence>
<dbReference type="Gene3D" id="2.70.170.10">
    <property type="entry name" value="Neurotransmitter-gated ion-channel ligand-binding domain"/>
    <property type="match status" value="1"/>
</dbReference>
<evidence type="ECO:0000256" key="3">
    <source>
        <dbReference type="RuleBase" id="RU000687"/>
    </source>
</evidence>
<protein>
    <recommendedName>
        <fullName evidence="4">Neurotransmitter-gated ion-channel ligand-binding domain-containing protein</fullName>
    </recommendedName>
</protein>